<dbReference type="Pfam" id="PF24626">
    <property type="entry name" value="SH3_Tf2-1"/>
    <property type="match status" value="1"/>
</dbReference>
<evidence type="ECO:0000256" key="1">
    <source>
        <dbReference type="SAM" id="MobiDB-lite"/>
    </source>
</evidence>
<dbReference type="InterPro" id="IPR056924">
    <property type="entry name" value="SH3_Tf2-1"/>
</dbReference>
<reference evidence="3" key="1">
    <citation type="submission" date="2018-10" db="EMBL/GenBank/DDBJ databases">
        <title>Effector identification in a new, highly contiguous assembly of the strawberry crown rot pathogen Phytophthora cactorum.</title>
        <authorList>
            <person name="Armitage A.D."/>
            <person name="Nellist C.F."/>
            <person name="Bates H."/>
            <person name="Vickerstaff R.J."/>
            <person name="Harrison R.J."/>
        </authorList>
    </citation>
    <scope>NUCLEOTIDE SEQUENCE</scope>
    <source>
        <strain evidence="3">4040</strain>
    </source>
</reference>
<comment type="caution">
    <text evidence="3">The sequence shown here is derived from an EMBL/GenBank/DDBJ whole genome shotgun (WGS) entry which is preliminary data.</text>
</comment>
<name>A0A8T1C2H8_9STRA</name>
<evidence type="ECO:0000313" key="3">
    <source>
        <dbReference type="EMBL" id="KAG2915680.1"/>
    </source>
</evidence>
<accession>A0A8T1C2H8</accession>
<feature type="region of interest" description="Disordered" evidence="1">
    <location>
        <begin position="127"/>
        <end position="150"/>
    </location>
</feature>
<sequence length="168" mass="18481">MAESQDLQKEYADAQGIVLAVFKTKLGPRFIGPFKVVAKKGLAYMLNLPKKMRTHPAFYVGLLKRYQDPAQDAERTAEGAATDRAPLQLINLTLEVDAPVLKGIRCLEQVHPTVHLFEIFCQAESRRGDSQREGPGEARPPPALLGEHGELHYHVERHTCGAASSPGS</sequence>
<gene>
    <name evidence="3" type="ORF">PC117_g17936</name>
</gene>
<evidence type="ECO:0000259" key="2">
    <source>
        <dbReference type="Pfam" id="PF24626"/>
    </source>
</evidence>
<feature type="domain" description="Tf2-1-like SH3-like" evidence="2">
    <location>
        <begin position="22"/>
        <end position="66"/>
    </location>
</feature>
<dbReference type="EMBL" id="RCMK01000697">
    <property type="protein sequence ID" value="KAG2915680.1"/>
    <property type="molecule type" value="Genomic_DNA"/>
</dbReference>
<dbReference type="Proteomes" id="UP000736787">
    <property type="component" value="Unassembled WGS sequence"/>
</dbReference>
<protein>
    <recommendedName>
        <fullName evidence="2">Tf2-1-like SH3-like domain-containing protein</fullName>
    </recommendedName>
</protein>
<evidence type="ECO:0000313" key="4">
    <source>
        <dbReference type="Proteomes" id="UP000736787"/>
    </source>
</evidence>
<proteinExistence type="predicted"/>
<feature type="compositionally biased region" description="Basic and acidic residues" evidence="1">
    <location>
        <begin position="127"/>
        <end position="136"/>
    </location>
</feature>
<dbReference type="AlphaFoldDB" id="A0A8T1C2H8"/>
<organism evidence="3 4">
    <name type="scientific">Phytophthora cactorum</name>
    <dbReference type="NCBI Taxonomy" id="29920"/>
    <lineage>
        <taxon>Eukaryota</taxon>
        <taxon>Sar</taxon>
        <taxon>Stramenopiles</taxon>
        <taxon>Oomycota</taxon>
        <taxon>Peronosporomycetes</taxon>
        <taxon>Peronosporales</taxon>
        <taxon>Peronosporaceae</taxon>
        <taxon>Phytophthora</taxon>
    </lineage>
</organism>